<dbReference type="InterPro" id="IPR011611">
    <property type="entry name" value="PfkB_dom"/>
</dbReference>
<dbReference type="PANTHER" id="PTHR46566">
    <property type="entry name" value="1-PHOSPHOFRUCTOKINASE-RELATED"/>
    <property type="match status" value="1"/>
</dbReference>
<evidence type="ECO:0000256" key="1">
    <source>
        <dbReference type="ARBA" id="ARBA00005380"/>
    </source>
</evidence>
<accession>A0ABW1IHB9</accession>
<evidence type="ECO:0000256" key="3">
    <source>
        <dbReference type="ARBA" id="ARBA00022741"/>
    </source>
</evidence>
<dbReference type="Pfam" id="PF00294">
    <property type="entry name" value="PfkB"/>
    <property type="match status" value="1"/>
</dbReference>
<dbReference type="Proteomes" id="UP001596250">
    <property type="component" value="Unassembled WGS sequence"/>
</dbReference>
<comment type="catalytic activity">
    <reaction evidence="6">
        <text>D-tagatofuranose 6-phosphate + ATP = D-tagatofuranose 1,6-bisphosphate + ADP + H(+)</text>
        <dbReference type="Rhea" id="RHEA:12420"/>
        <dbReference type="ChEBI" id="CHEBI:15378"/>
        <dbReference type="ChEBI" id="CHEBI:30616"/>
        <dbReference type="ChEBI" id="CHEBI:58694"/>
        <dbReference type="ChEBI" id="CHEBI:58695"/>
        <dbReference type="ChEBI" id="CHEBI:456216"/>
        <dbReference type="EC" id="2.7.1.144"/>
    </reaction>
</comment>
<gene>
    <name evidence="8" type="ORF">ACFPXP_01085</name>
</gene>
<comment type="pathway">
    <text evidence="6">Carbohydrate metabolism; D-tagatose 6-phosphate degradation; D-glyceraldehyde 3-phosphate and glycerone phosphate from D-tagatose 6-phosphate: step 1/2.</text>
</comment>
<dbReference type="NCBIfam" id="TIGR03168">
    <property type="entry name" value="1-PFK"/>
    <property type="match status" value="1"/>
</dbReference>
<dbReference type="PRINTS" id="PR00990">
    <property type="entry name" value="RIBOKINASE"/>
</dbReference>
<evidence type="ECO:0000256" key="5">
    <source>
        <dbReference type="ARBA" id="ARBA00022840"/>
    </source>
</evidence>
<sequence>MKRKTIVTVTLNAAVDRTYYVPKHVKGTVMRVQNMKAIAGGKGNNVARVLRRLGHEQVIATGFSAGWNGQFLEADLNADGIEVDYVQVPGESRLCLNIMDEQDGSSTELLEPGPEISVSALERLQDKIRGYAETAGVIVLSGSIPPGLPQIVYRDLIQIAGAHGAKVLLDTSGEGLRNGLDAAPTFVKPNEDEVKLFQTGTNGEEIPLEDIVGTWLRQGVRHVAVTLGGQGALIGWNSRLYRLEIPPLQTMNTVGCGDAFTGGFAFGITRSWSAEECFKYAAAAGSANSLTPYAGDVRMHDVERLLPQIRLTKIG</sequence>
<dbReference type="EC" id="2.7.1.144" evidence="6"/>
<evidence type="ECO:0000256" key="2">
    <source>
        <dbReference type="ARBA" id="ARBA00022679"/>
    </source>
</evidence>
<evidence type="ECO:0000259" key="7">
    <source>
        <dbReference type="Pfam" id="PF00294"/>
    </source>
</evidence>
<keyword evidence="3 6" id="KW-0547">Nucleotide-binding</keyword>
<keyword evidence="9" id="KW-1185">Reference proteome</keyword>
<keyword evidence="6" id="KW-0423">Lactose metabolism</keyword>
<keyword evidence="4" id="KW-0418">Kinase</keyword>
<dbReference type="PIRSF" id="PIRSF000535">
    <property type="entry name" value="1PFK/6PFK/LacC"/>
    <property type="match status" value="1"/>
</dbReference>
<dbReference type="CDD" id="cd01164">
    <property type="entry name" value="FruK_PfkB_like"/>
    <property type="match status" value="1"/>
</dbReference>
<proteinExistence type="inferred from homology"/>
<name>A0ABW1IHB9_9BACL</name>
<evidence type="ECO:0000313" key="8">
    <source>
        <dbReference type="EMBL" id="MFC5985085.1"/>
    </source>
</evidence>
<comment type="caution">
    <text evidence="8">The sequence shown here is derived from an EMBL/GenBank/DDBJ whole genome shotgun (WGS) entry which is preliminary data.</text>
</comment>
<evidence type="ECO:0000313" key="9">
    <source>
        <dbReference type="Proteomes" id="UP001596250"/>
    </source>
</evidence>
<dbReference type="InterPro" id="IPR017583">
    <property type="entry name" value="Tagatose/fructose_Pkinase"/>
</dbReference>
<keyword evidence="5 6" id="KW-0067">ATP-binding</keyword>
<organism evidence="8 9">
    <name type="scientific">Marinicrinis lubricantis</name>
    <dbReference type="NCBI Taxonomy" id="2086470"/>
    <lineage>
        <taxon>Bacteria</taxon>
        <taxon>Bacillati</taxon>
        <taxon>Bacillota</taxon>
        <taxon>Bacilli</taxon>
        <taxon>Bacillales</taxon>
        <taxon>Paenibacillaceae</taxon>
    </lineage>
</organism>
<dbReference type="InterPro" id="IPR029056">
    <property type="entry name" value="Ribokinase-like"/>
</dbReference>
<dbReference type="InterPro" id="IPR002139">
    <property type="entry name" value="Ribo/fructo_kinase"/>
</dbReference>
<reference evidence="9" key="1">
    <citation type="journal article" date="2019" name="Int. J. Syst. Evol. Microbiol.">
        <title>The Global Catalogue of Microorganisms (GCM) 10K type strain sequencing project: providing services to taxonomists for standard genome sequencing and annotation.</title>
        <authorList>
            <consortium name="The Broad Institute Genomics Platform"/>
            <consortium name="The Broad Institute Genome Sequencing Center for Infectious Disease"/>
            <person name="Wu L."/>
            <person name="Ma J."/>
        </authorList>
    </citation>
    <scope>NUCLEOTIDE SEQUENCE [LARGE SCALE GENOMIC DNA]</scope>
    <source>
        <strain evidence="9">CCM 8749</strain>
    </source>
</reference>
<evidence type="ECO:0000256" key="6">
    <source>
        <dbReference type="PIRNR" id="PIRNR000535"/>
    </source>
</evidence>
<dbReference type="PANTHER" id="PTHR46566:SF2">
    <property type="entry name" value="ATP-DEPENDENT 6-PHOSPHOFRUCTOKINASE ISOZYME 2"/>
    <property type="match status" value="1"/>
</dbReference>
<dbReference type="Gene3D" id="3.40.1190.20">
    <property type="match status" value="1"/>
</dbReference>
<feature type="domain" description="Carbohydrate kinase PfkB" evidence="7">
    <location>
        <begin position="14"/>
        <end position="290"/>
    </location>
</feature>
<comment type="similarity">
    <text evidence="6">Belongs to the carbohydrate kinase PfkB family. LacC subfamily.</text>
</comment>
<dbReference type="SUPFAM" id="SSF53613">
    <property type="entry name" value="Ribokinase-like"/>
    <property type="match status" value="1"/>
</dbReference>
<protein>
    <recommendedName>
        <fullName evidence="6">Tagatose-6-phosphate kinase</fullName>
        <ecNumber evidence="6">2.7.1.144</ecNumber>
    </recommendedName>
</protein>
<dbReference type="RefSeq" id="WP_379891582.1">
    <property type="nucleotide sequence ID" value="NZ_CBCSCT010000036.1"/>
</dbReference>
<keyword evidence="2 6" id="KW-0808">Transferase</keyword>
<evidence type="ECO:0000256" key="4">
    <source>
        <dbReference type="ARBA" id="ARBA00022777"/>
    </source>
</evidence>
<dbReference type="EMBL" id="JBHSQV010000006">
    <property type="protein sequence ID" value="MFC5985085.1"/>
    <property type="molecule type" value="Genomic_DNA"/>
</dbReference>
<comment type="similarity">
    <text evidence="1">Belongs to the carbohydrate kinase pfkB family.</text>
</comment>